<evidence type="ECO:0000313" key="3">
    <source>
        <dbReference type="Proteomes" id="UP001140562"/>
    </source>
</evidence>
<organism evidence="2 3">
    <name type="scientific">Didymella glomerata</name>
    <dbReference type="NCBI Taxonomy" id="749621"/>
    <lineage>
        <taxon>Eukaryota</taxon>
        <taxon>Fungi</taxon>
        <taxon>Dikarya</taxon>
        <taxon>Ascomycota</taxon>
        <taxon>Pezizomycotina</taxon>
        <taxon>Dothideomycetes</taxon>
        <taxon>Pleosporomycetidae</taxon>
        <taxon>Pleosporales</taxon>
        <taxon>Pleosporineae</taxon>
        <taxon>Didymellaceae</taxon>
        <taxon>Didymella</taxon>
    </lineage>
</organism>
<dbReference type="AlphaFoldDB" id="A0A9W8WTR6"/>
<gene>
    <name evidence="2" type="ORF">N0V87_008066</name>
</gene>
<sequence length="120" mass="13732">MARHTDTYSWFFTYHWFDKKWSWHQTPHDELKKAQIESRQDTFVPGTEPATENPEIGILLDDFPRNEDEVPTSDAVPANCKIDENNKDEHGIPTITCAYIGGDEEAWDDPFQSAGGCELS</sequence>
<feature type="region of interest" description="Disordered" evidence="1">
    <location>
        <begin position="64"/>
        <end position="87"/>
    </location>
</feature>
<dbReference type="EMBL" id="JAPEUV010000107">
    <property type="protein sequence ID" value="KAJ4332853.1"/>
    <property type="molecule type" value="Genomic_DNA"/>
</dbReference>
<name>A0A9W8WTR6_9PLEO</name>
<reference evidence="2" key="1">
    <citation type="submission" date="2022-10" db="EMBL/GenBank/DDBJ databases">
        <title>Tapping the CABI collections for fungal endophytes: first genome assemblies for Collariella, Neodidymelliopsis, Ascochyta clinopodiicola, Didymella pomorum, Didymosphaeria variabile, Neocosmospora piperis and Neocucurbitaria cava.</title>
        <authorList>
            <person name="Hill R."/>
        </authorList>
    </citation>
    <scope>NUCLEOTIDE SEQUENCE</scope>
    <source>
        <strain evidence="2">IMI 360193</strain>
    </source>
</reference>
<accession>A0A9W8WTR6</accession>
<evidence type="ECO:0000313" key="2">
    <source>
        <dbReference type="EMBL" id="KAJ4332853.1"/>
    </source>
</evidence>
<evidence type="ECO:0000256" key="1">
    <source>
        <dbReference type="SAM" id="MobiDB-lite"/>
    </source>
</evidence>
<keyword evidence="3" id="KW-1185">Reference proteome</keyword>
<comment type="caution">
    <text evidence="2">The sequence shown here is derived from an EMBL/GenBank/DDBJ whole genome shotgun (WGS) entry which is preliminary data.</text>
</comment>
<proteinExistence type="predicted"/>
<dbReference type="OrthoDB" id="3798277at2759"/>
<dbReference type="Proteomes" id="UP001140562">
    <property type="component" value="Unassembled WGS sequence"/>
</dbReference>
<protein>
    <submittedName>
        <fullName evidence="2">Uncharacterized protein</fullName>
    </submittedName>
</protein>